<name>A0A552U8H4_9SPHN</name>
<reference evidence="1 2" key="1">
    <citation type="submission" date="2019-07" db="EMBL/GenBank/DDBJ databases">
        <title>Novel species isolated from glacier.</title>
        <authorList>
            <person name="Liu Q."/>
            <person name="Xin Y.-H."/>
        </authorList>
    </citation>
    <scope>NUCLEOTIDE SEQUENCE [LARGE SCALE GENOMIC DNA]</scope>
    <source>
        <strain evidence="1 2">LB1R16</strain>
    </source>
</reference>
<dbReference type="EMBL" id="VJWA01000002">
    <property type="protein sequence ID" value="TRW14511.1"/>
    <property type="molecule type" value="Genomic_DNA"/>
</dbReference>
<dbReference type="InterPro" id="IPR038109">
    <property type="entry name" value="DNA_bind_recomb_sf"/>
</dbReference>
<dbReference type="OrthoDB" id="9791494at2"/>
<accession>A0A552U8H4</accession>
<comment type="caution">
    <text evidence="1">The sequence shown here is derived from an EMBL/GenBank/DDBJ whole genome shotgun (WGS) entry which is preliminary data.</text>
</comment>
<keyword evidence="2" id="KW-1185">Reference proteome</keyword>
<evidence type="ECO:0000313" key="2">
    <source>
        <dbReference type="Proteomes" id="UP000317894"/>
    </source>
</evidence>
<gene>
    <name evidence="1" type="ORF">FMM06_12460</name>
</gene>
<dbReference type="AlphaFoldDB" id="A0A552U8H4"/>
<dbReference type="Gene3D" id="3.90.1750.20">
    <property type="entry name" value="Putative Large Serine Recombinase, Chain B, Domain 2"/>
    <property type="match status" value="1"/>
</dbReference>
<dbReference type="Proteomes" id="UP000317894">
    <property type="component" value="Unassembled WGS sequence"/>
</dbReference>
<proteinExistence type="predicted"/>
<sequence length="115" mass="12495">MIMDEQHKDGARYHLDLANIGTPTMEAIIALIDQYAAVDHAARTRRAQAANAEAGFFNGGVAPFGYRSVDAAMGAKRRKKLEIQADEAQLVRYIFGLATSGTVRTLSALLISLRC</sequence>
<dbReference type="RefSeq" id="WP_144237716.1">
    <property type="nucleotide sequence ID" value="NZ_VJWA01000002.1"/>
</dbReference>
<evidence type="ECO:0000313" key="1">
    <source>
        <dbReference type="EMBL" id="TRW14511.1"/>
    </source>
</evidence>
<protein>
    <submittedName>
        <fullName evidence="1">Uncharacterized protein</fullName>
    </submittedName>
</protein>
<organism evidence="1 2">
    <name type="scientific">Glacieibacterium frigidum</name>
    <dbReference type="NCBI Taxonomy" id="2593303"/>
    <lineage>
        <taxon>Bacteria</taxon>
        <taxon>Pseudomonadati</taxon>
        <taxon>Pseudomonadota</taxon>
        <taxon>Alphaproteobacteria</taxon>
        <taxon>Sphingomonadales</taxon>
        <taxon>Sphingosinicellaceae</taxon>
        <taxon>Glacieibacterium</taxon>
    </lineage>
</organism>